<dbReference type="Proteomes" id="UP000030758">
    <property type="component" value="Unassembled WGS sequence"/>
</dbReference>
<accession>A0A085NMT1</accession>
<proteinExistence type="predicted"/>
<reference evidence="1" key="1">
    <citation type="journal article" date="2014" name="Nat. Genet.">
        <title>Genome and transcriptome of the porcine whipworm Trichuris suis.</title>
        <authorList>
            <person name="Jex A.R."/>
            <person name="Nejsum P."/>
            <person name="Schwarz E.M."/>
            <person name="Hu L."/>
            <person name="Young N.D."/>
            <person name="Hall R.S."/>
            <person name="Korhonen P.K."/>
            <person name="Liao S."/>
            <person name="Thamsborg S."/>
            <person name="Xia J."/>
            <person name="Xu P."/>
            <person name="Wang S."/>
            <person name="Scheerlinck J.P."/>
            <person name="Hofmann A."/>
            <person name="Sternberg P.W."/>
            <person name="Wang J."/>
            <person name="Gasser R.B."/>
        </authorList>
    </citation>
    <scope>NUCLEOTIDE SEQUENCE [LARGE SCALE GENOMIC DNA]</scope>
    <source>
        <strain evidence="1">DCEP-RM93F</strain>
    </source>
</reference>
<sequence>MRGRTVCLRKKQFFSSRGETNNRIACQLVTDKGQTVFDVRPLLACCT</sequence>
<protein>
    <submittedName>
        <fullName evidence="1">Uncharacterized protein</fullName>
    </submittedName>
</protein>
<evidence type="ECO:0000313" key="1">
    <source>
        <dbReference type="EMBL" id="KFD70777.1"/>
    </source>
</evidence>
<dbReference type="EMBL" id="KL367485">
    <property type="protein sequence ID" value="KFD70777.1"/>
    <property type="molecule type" value="Genomic_DNA"/>
</dbReference>
<dbReference type="AlphaFoldDB" id="A0A085NMT1"/>
<organism evidence="1">
    <name type="scientific">Trichuris suis</name>
    <name type="common">pig whipworm</name>
    <dbReference type="NCBI Taxonomy" id="68888"/>
    <lineage>
        <taxon>Eukaryota</taxon>
        <taxon>Metazoa</taxon>
        <taxon>Ecdysozoa</taxon>
        <taxon>Nematoda</taxon>
        <taxon>Enoplea</taxon>
        <taxon>Dorylaimia</taxon>
        <taxon>Trichinellida</taxon>
        <taxon>Trichuridae</taxon>
        <taxon>Trichuris</taxon>
    </lineage>
</organism>
<gene>
    <name evidence="1" type="ORF">M514_16899</name>
</gene>
<name>A0A085NMT1_9BILA</name>